<comment type="caution">
    <text evidence="6">The sequence shown here is derived from an EMBL/GenBank/DDBJ whole genome shotgun (WGS) entry which is preliminary data.</text>
</comment>
<evidence type="ECO:0000256" key="2">
    <source>
        <dbReference type="ARBA" id="ARBA00011322"/>
    </source>
</evidence>
<name>L7KJ51_9ACTN</name>
<feature type="domain" description="Rad50/SbcC-type AAA" evidence="5">
    <location>
        <begin position="6"/>
        <end position="181"/>
    </location>
</feature>
<reference evidence="6 7" key="1">
    <citation type="submission" date="2012-12" db="EMBL/GenBank/DDBJ databases">
        <title>Whole genome shotgun sequence of Gordonia aichiensis NBRC 108223.</title>
        <authorList>
            <person name="Isaki-Nakamura S."/>
            <person name="Hosoyama A."/>
            <person name="Tsuchikane K."/>
            <person name="Ando Y."/>
            <person name="Baba S."/>
            <person name="Ohji S."/>
            <person name="Hamada M."/>
            <person name="Tamura T."/>
            <person name="Yamazoe A."/>
            <person name="Yamazaki S."/>
            <person name="Fujita N."/>
        </authorList>
    </citation>
    <scope>NUCLEOTIDE SEQUENCE [LARGE SCALE GENOMIC DNA]</scope>
    <source>
        <strain evidence="6 7">NBRC 108223</strain>
    </source>
</reference>
<dbReference type="STRING" id="1220583.GOACH_06_00030"/>
<dbReference type="RefSeq" id="WP_005173821.1">
    <property type="nucleotide sequence ID" value="NZ_BANR01000006.1"/>
</dbReference>
<comment type="subunit">
    <text evidence="2">Heterodimer of SbcC and SbcD.</text>
</comment>
<dbReference type="OrthoDB" id="9795626at2"/>
<protein>
    <recommendedName>
        <fullName evidence="3">Nuclease SbcCD subunit C</fullName>
    </recommendedName>
</protein>
<comment type="similarity">
    <text evidence="1">Belongs to the SMC family. SbcC subfamily.</text>
</comment>
<gene>
    <name evidence="6" type="primary">sbcC</name>
    <name evidence="6" type="ORF">GOACH_06_00030</name>
</gene>
<dbReference type="InterPro" id="IPR038729">
    <property type="entry name" value="Rad50/SbcC_AAA"/>
</dbReference>
<dbReference type="PANTHER" id="PTHR32114">
    <property type="entry name" value="ABC TRANSPORTER ABCH.3"/>
    <property type="match status" value="1"/>
</dbReference>
<dbReference type="SUPFAM" id="SSF52540">
    <property type="entry name" value="P-loop containing nucleoside triphosphate hydrolases"/>
    <property type="match status" value="1"/>
</dbReference>
<dbReference type="eggNOG" id="COG0419">
    <property type="taxonomic scope" value="Bacteria"/>
</dbReference>
<proteinExistence type="inferred from homology"/>
<dbReference type="GO" id="GO:0006302">
    <property type="term" value="P:double-strand break repair"/>
    <property type="evidence" value="ECO:0007669"/>
    <property type="project" value="InterPro"/>
</dbReference>
<dbReference type="PANTHER" id="PTHR32114:SF2">
    <property type="entry name" value="ABC TRANSPORTER ABCH.3"/>
    <property type="match status" value="1"/>
</dbReference>
<evidence type="ECO:0000259" key="5">
    <source>
        <dbReference type="Pfam" id="PF13476"/>
    </source>
</evidence>
<evidence type="ECO:0000256" key="1">
    <source>
        <dbReference type="ARBA" id="ARBA00006930"/>
    </source>
</evidence>
<dbReference type="AlphaFoldDB" id="L7KJ51"/>
<feature type="coiled-coil region" evidence="4">
    <location>
        <begin position="280"/>
        <end position="307"/>
    </location>
</feature>
<evidence type="ECO:0000313" key="7">
    <source>
        <dbReference type="Proteomes" id="UP000010988"/>
    </source>
</evidence>
<accession>L7KJ51</accession>
<keyword evidence="4" id="KW-0175">Coiled coil</keyword>
<dbReference type="Pfam" id="PF13558">
    <property type="entry name" value="SbcC_Walker_B"/>
    <property type="match status" value="1"/>
</dbReference>
<dbReference type="EMBL" id="BANR01000006">
    <property type="protein sequence ID" value="GAC48506.1"/>
    <property type="molecule type" value="Genomic_DNA"/>
</dbReference>
<dbReference type="InterPro" id="IPR027417">
    <property type="entry name" value="P-loop_NTPase"/>
</dbReference>
<evidence type="ECO:0000313" key="6">
    <source>
        <dbReference type="EMBL" id="GAC48506.1"/>
    </source>
</evidence>
<sequence length="989" mass="106796">MRLHHLRMCAFGPFADDVSVDFDALAEDGLFLLHGPTGAGKTTILDAIAFALFGRVPGARHDAKRLHSDHASAQQVPEVELEATINGRRLRIVRSPEYHRPKKRGSGTTKVQAKATLDWVDGSGVPLTRLPEIGETISSLLGMSAEQFFQVVLLPQGDFSRFLRAANEDREALLQRLFDTERFGDVEEWFREHARAGSAALDEKEAALGRIAAQIAALADTETPVEPDMDWAQGCLDAARGSHERETACRAAARVELEEAQAAHESGTRLMRERQRGLAAQAKIAQLDEASAELQRAADDLAAARRAAPVVPVVTDHRDAVDALDQSMTCCAASESELFGLPEAAALQGCTDSDLVQVADTWAAESARLQPLARRVDERPTLVADIAGVEREIAAATKRVDEVDVALAEMPERRVRAADALSAARDRGAQLEMLRGKVEQIEIVGAALDQRDEVARLIVRAERRVHDAREAHNDARTQFLDLRERRLTGMAAELASQLVDGEPCVVCGSSTHPAPSTADPANRVSDVDERAASEIERRAADDVAAARSSLETYREREANLQKIIGDANRDVVAAEREDALERLTAAQRAAASISDLQRAVDDLEVRAQQLTSERSDLQSVRASASTRREALRGELASLDDEVAQATGGRVSVAARRDELAELCRSAASVREARAEVARCRERVERAALRMEEACADAGFADEDAVRAAMATPEQMEIWESSLRRAHGLRSEAQGTLDDEDVRAALGAETVDLEALATAVASARERHDTAAGAEAVAGRRVSGLADHVAQYWEALTAIEPVRAKQQELRELAELVSGRGQNARRMTLRSYVLAARLEEVLVAASARLRQMSAGRYEFAHTDAVGPRGRRGGLGIEVRDEYTGATRAATTLSGGETFFASLALALGLADVVSAESGGRVLDTMFIDEGFGTLDPESLDLVMGVLDELRSGGRVVGVVSHVDELRARIPSQLEVLRGEAGSSVRVRTLTASG</sequence>
<organism evidence="6 7">
    <name type="scientific">Gordonia aichiensis NBRC 108223</name>
    <dbReference type="NCBI Taxonomy" id="1220583"/>
    <lineage>
        <taxon>Bacteria</taxon>
        <taxon>Bacillati</taxon>
        <taxon>Actinomycetota</taxon>
        <taxon>Actinomycetes</taxon>
        <taxon>Mycobacteriales</taxon>
        <taxon>Gordoniaceae</taxon>
        <taxon>Gordonia</taxon>
    </lineage>
</organism>
<evidence type="ECO:0000256" key="3">
    <source>
        <dbReference type="ARBA" id="ARBA00013368"/>
    </source>
</evidence>
<feature type="coiled-coil region" evidence="4">
    <location>
        <begin position="550"/>
        <end position="641"/>
    </location>
</feature>
<dbReference type="Proteomes" id="UP000010988">
    <property type="component" value="Unassembled WGS sequence"/>
</dbReference>
<keyword evidence="7" id="KW-1185">Reference proteome</keyword>
<feature type="coiled-coil region" evidence="4">
    <location>
        <begin position="451"/>
        <end position="478"/>
    </location>
</feature>
<dbReference type="GO" id="GO:0016887">
    <property type="term" value="F:ATP hydrolysis activity"/>
    <property type="evidence" value="ECO:0007669"/>
    <property type="project" value="InterPro"/>
</dbReference>
<dbReference type="Gene3D" id="3.40.50.300">
    <property type="entry name" value="P-loop containing nucleotide triphosphate hydrolases"/>
    <property type="match status" value="2"/>
</dbReference>
<dbReference type="Pfam" id="PF13476">
    <property type="entry name" value="AAA_23"/>
    <property type="match status" value="1"/>
</dbReference>
<evidence type="ECO:0000256" key="4">
    <source>
        <dbReference type="SAM" id="Coils"/>
    </source>
</evidence>